<name>A0ABR3MWB0_9TELE</name>
<reference evidence="2 3" key="1">
    <citation type="submission" date="2023-09" db="EMBL/GenBank/DDBJ databases">
        <authorList>
            <person name="Wang M."/>
        </authorList>
    </citation>
    <scope>NUCLEOTIDE SEQUENCE [LARGE SCALE GENOMIC DNA]</scope>
    <source>
        <strain evidence="2">GT-2023</strain>
        <tissue evidence="2">Liver</tissue>
    </source>
</reference>
<protein>
    <submittedName>
        <fullName evidence="2">Uncharacterized protein</fullName>
    </submittedName>
</protein>
<comment type="caution">
    <text evidence="2">The sequence shown here is derived from an EMBL/GenBank/DDBJ whole genome shotgun (WGS) entry which is preliminary data.</text>
</comment>
<proteinExistence type="predicted"/>
<dbReference type="Proteomes" id="UP001558613">
    <property type="component" value="Unassembled WGS sequence"/>
</dbReference>
<feature type="compositionally biased region" description="Polar residues" evidence="1">
    <location>
        <begin position="1"/>
        <end position="12"/>
    </location>
</feature>
<evidence type="ECO:0000313" key="2">
    <source>
        <dbReference type="EMBL" id="KAL1268890.1"/>
    </source>
</evidence>
<feature type="compositionally biased region" description="Polar residues" evidence="1">
    <location>
        <begin position="19"/>
        <end position="28"/>
    </location>
</feature>
<organism evidence="2 3">
    <name type="scientific">Cirrhinus molitorella</name>
    <name type="common">mud carp</name>
    <dbReference type="NCBI Taxonomy" id="172907"/>
    <lineage>
        <taxon>Eukaryota</taxon>
        <taxon>Metazoa</taxon>
        <taxon>Chordata</taxon>
        <taxon>Craniata</taxon>
        <taxon>Vertebrata</taxon>
        <taxon>Euteleostomi</taxon>
        <taxon>Actinopterygii</taxon>
        <taxon>Neopterygii</taxon>
        <taxon>Teleostei</taxon>
        <taxon>Ostariophysi</taxon>
        <taxon>Cypriniformes</taxon>
        <taxon>Cyprinidae</taxon>
        <taxon>Labeoninae</taxon>
        <taxon>Labeonini</taxon>
        <taxon>Cirrhinus</taxon>
    </lineage>
</organism>
<dbReference type="EMBL" id="JAYMGO010000009">
    <property type="protein sequence ID" value="KAL1268890.1"/>
    <property type="molecule type" value="Genomic_DNA"/>
</dbReference>
<accession>A0ABR3MWB0</accession>
<feature type="region of interest" description="Disordered" evidence="1">
    <location>
        <begin position="1"/>
        <end position="58"/>
    </location>
</feature>
<sequence>MTRNPILRQNNQKSRETISSRFGPSSTHGGAPAGSKGPRHMPKRKKPQKNRSYHTRLEAFPIRSVVRERVRKNKEEILVEWEPCPVCGKEWAHSWQPKDSLQINEKK</sequence>
<evidence type="ECO:0000256" key="1">
    <source>
        <dbReference type="SAM" id="MobiDB-lite"/>
    </source>
</evidence>
<feature type="compositionally biased region" description="Basic residues" evidence="1">
    <location>
        <begin position="37"/>
        <end position="54"/>
    </location>
</feature>
<keyword evidence="3" id="KW-1185">Reference proteome</keyword>
<evidence type="ECO:0000313" key="3">
    <source>
        <dbReference type="Proteomes" id="UP001558613"/>
    </source>
</evidence>
<gene>
    <name evidence="2" type="ORF">QQF64_034253</name>
</gene>